<evidence type="ECO:0000313" key="1">
    <source>
        <dbReference type="EMBL" id="OCT78214.1"/>
    </source>
</evidence>
<evidence type="ECO:0000313" key="2">
    <source>
        <dbReference type="Proteomes" id="UP000694892"/>
    </source>
</evidence>
<organism evidence="1 2">
    <name type="scientific">Xenopus laevis</name>
    <name type="common">African clawed frog</name>
    <dbReference type="NCBI Taxonomy" id="8355"/>
    <lineage>
        <taxon>Eukaryota</taxon>
        <taxon>Metazoa</taxon>
        <taxon>Chordata</taxon>
        <taxon>Craniata</taxon>
        <taxon>Vertebrata</taxon>
        <taxon>Euteleostomi</taxon>
        <taxon>Amphibia</taxon>
        <taxon>Batrachia</taxon>
        <taxon>Anura</taxon>
        <taxon>Pipoidea</taxon>
        <taxon>Pipidae</taxon>
        <taxon>Xenopodinae</taxon>
        <taxon>Xenopus</taxon>
        <taxon>Xenopus</taxon>
    </lineage>
</organism>
<dbReference type="Proteomes" id="UP000694892">
    <property type="component" value="Chromosome 5S"/>
</dbReference>
<reference evidence="2" key="1">
    <citation type="journal article" date="2016" name="Nature">
        <title>Genome evolution in the allotetraploid frog Xenopus laevis.</title>
        <authorList>
            <person name="Session A.M."/>
            <person name="Uno Y."/>
            <person name="Kwon T."/>
            <person name="Chapman J.A."/>
            <person name="Toyoda A."/>
            <person name="Takahashi S."/>
            <person name="Fukui A."/>
            <person name="Hikosaka A."/>
            <person name="Suzuki A."/>
            <person name="Kondo M."/>
            <person name="van Heeringen S.J."/>
            <person name="Quigley I."/>
            <person name="Heinz S."/>
            <person name="Ogino H."/>
            <person name="Ochi H."/>
            <person name="Hellsten U."/>
            <person name="Lyons J.B."/>
            <person name="Simakov O."/>
            <person name="Putnam N."/>
            <person name="Stites J."/>
            <person name="Kuroki Y."/>
            <person name="Tanaka T."/>
            <person name="Michiue T."/>
            <person name="Watanabe M."/>
            <person name="Bogdanovic O."/>
            <person name="Lister R."/>
            <person name="Georgiou G."/>
            <person name="Paranjpe S.S."/>
            <person name="van Kruijsbergen I."/>
            <person name="Shu S."/>
            <person name="Carlson J."/>
            <person name="Kinoshita T."/>
            <person name="Ohta Y."/>
            <person name="Mawaribuchi S."/>
            <person name="Jenkins J."/>
            <person name="Grimwood J."/>
            <person name="Schmutz J."/>
            <person name="Mitros T."/>
            <person name="Mozaffari S.V."/>
            <person name="Suzuki Y."/>
            <person name="Haramoto Y."/>
            <person name="Yamamoto T.S."/>
            <person name="Takagi C."/>
            <person name="Heald R."/>
            <person name="Miller K."/>
            <person name="Haudenschild C."/>
            <person name="Kitzman J."/>
            <person name="Nakayama T."/>
            <person name="Izutsu Y."/>
            <person name="Robert J."/>
            <person name="Fortriede J."/>
            <person name="Burns K."/>
            <person name="Lotay V."/>
            <person name="Karimi K."/>
            <person name="Yasuoka Y."/>
            <person name="Dichmann D.S."/>
            <person name="Flajnik M.F."/>
            <person name="Houston D.W."/>
            <person name="Shendure J."/>
            <person name="DuPasquier L."/>
            <person name="Vize P.D."/>
            <person name="Zorn A.M."/>
            <person name="Ito M."/>
            <person name="Marcotte E.M."/>
            <person name="Wallingford J.B."/>
            <person name="Ito Y."/>
            <person name="Asashima M."/>
            <person name="Ueno N."/>
            <person name="Matsuda Y."/>
            <person name="Veenstra G.J."/>
            <person name="Fujiyama A."/>
            <person name="Harland R.M."/>
            <person name="Taira M."/>
            <person name="Rokhsar D.S."/>
        </authorList>
    </citation>
    <scope>NUCLEOTIDE SEQUENCE [LARGE SCALE GENOMIC DNA]</scope>
    <source>
        <strain evidence="2">J</strain>
    </source>
</reference>
<name>A0A974HHI2_XENLA</name>
<dbReference type="EMBL" id="CM004475">
    <property type="protein sequence ID" value="OCT78214.1"/>
    <property type="molecule type" value="Genomic_DNA"/>
</dbReference>
<gene>
    <name evidence="1" type="ORF">XELAEV_18029321mg</name>
</gene>
<dbReference type="AlphaFoldDB" id="A0A974HHI2"/>
<sequence length="95" mass="10965">MPRSKSKSVCCMYVKYLLINHAAYGLQLLKAAFPKSKKLQSTNVCRDGDNLNKEQIILKITNLLTILKQICYKIFHRFLSHHSLCQCVQVLVLKK</sequence>
<proteinExistence type="predicted"/>
<accession>A0A974HHI2</accession>
<protein>
    <submittedName>
        <fullName evidence="1">Uncharacterized protein</fullName>
    </submittedName>
</protein>